<proteinExistence type="predicted"/>
<accession>A0A9P5PC73</accession>
<organism evidence="3 4">
    <name type="scientific">Rhodocollybia butyracea</name>
    <dbReference type="NCBI Taxonomy" id="206335"/>
    <lineage>
        <taxon>Eukaryota</taxon>
        <taxon>Fungi</taxon>
        <taxon>Dikarya</taxon>
        <taxon>Basidiomycota</taxon>
        <taxon>Agaricomycotina</taxon>
        <taxon>Agaricomycetes</taxon>
        <taxon>Agaricomycetidae</taxon>
        <taxon>Agaricales</taxon>
        <taxon>Marasmiineae</taxon>
        <taxon>Omphalotaceae</taxon>
        <taxon>Rhodocollybia</taxon>
    </lineage>
</organism>
<dbReference type="InterPro" id="IPR036537">
    <property type="entry name" value="Adaptor_Cbl_N_dom_sf"/>
</dbReference>
<feature type="transmembrane region" description="Helical" evidence="2">
    <location>
        <begin position="340"/>
        <end position="363"/>
    </location>
</feature>
<dbReference type="GO" id="GO:0007166">
    <property type="term" value="P:cell surface receptor signaling pathway"/>
    <property type="evidence" value="ECO:0007669"/>
    <property type="project" value="InterPro"/>
</dbReference>
<evidence type="ECO:0000256" key="1">
    <source>
        <dbReference type="SAM" id="MobiDB-lite"/>
    </source>
</evidence>
<dbReference type="Proteomes" id="UP000772434">
    <property type="component" value="Unassembled WGS sequence"/>
</dbReference>
<dbReference type="AlphaFoldDB" id="A0A9P5PC73"/>
<dbReference type="Gene3D" id="1.20.930.20">
    <property type="entry name" value="Adaptor protein Cbl, N-terminal domain"/>
    <property type="match status" value="1"/>
</dbReference>
<feature type="compositionally biased region" description="Polar residues" evidence="1">
    <location>
        <begin position="1"/>
        <end position="21"/>
    </location>
</feature>
<name>A0A9P5PC73_9AGAR</name>
<keyword evidence="2" id="KW-0812">Transmembrane</keyword>
<sequence length="408" mass="45671">MRSKQASSTHTPAQTMPSTKETPPKEAGSASSGEMQQKKKKGRPAWLRFPVKQHRKRTSESLDLRSAALFQRPAPSNTWNVSESVLKAILSSAQLVPSQYVGTLSSIALGIWNAVSEAKDNKDDLRQLACLIVSLVHSAVLTYNQVYQHSYSYLSPSNSDDGSSVSTLNKHLEELITTLRDIQSFITNLMRRPLLQRIISSKSDSKMVKDYQKNMRHALDVFSLQSTITLRGSLTKIECQQEALLHSWQESTHSTITSVDASRDDSDSAVKRIERRGFFFRSVCMFGESSISNNTGLLLQSQIPGQILTDARRSNAMLPLQHLLLHALFPRSLRYQPHTILPLLLPLSCFFFVFTSRSTLVLICRSLWGATFSNTLPIPKALSSGVFCLCLLQLIFNLSVLRMLWPVS</sequence>
<evidence type="ECO:0000256" key="2">
    <source>
        <dbReference type="SAM" id="Phobius"/>
    </source>
</evidence>
<keyword evidence="2" id="KW-0472">Membrane</keyword>
<keyword evidence="2" id="KW-1133">Transmembrane helix</keyword>
<keyword evidence="4" id="KW-1185">Reference proteome</keyword>
<dbReference type="OrthoDB" id="192148at2759"/>
<dbReference type="CDD" id="cd21037">
    <property type="entry name" value="MLKL_NTD"/>
    <property type="match status" value="1"/>
</dbReference>
<dbReference type="EMBL" id="JADNRY010000263">
    <property type="protein sequence ID" value="KAF9060042.1"/>
    <property type="molecule type" value="Genomic_DNA"/>
</dbReference>
<gene>
    <name evidence="3" type="ORF">BDP27DRAFT_1340247</name>
</gene>
<evidence type="ECO:0000313" key="4">
    <source>
        <dbReference type="Proteomes" id="UP000772434"/>
    </source>
</evidence>
<evidence type="ECO:0000313" key="3">
    <source>
        <dbReference type="EMBL" id="KAF9060042.1"/>
    </source>
</evidence>
<reference evidence="3" key="1">
    <citation type="submission" date="2020-11" db="EMBL/GenBank/DDBJ databases">
        <authorList>
            <consortium name="DOE Joint Genome Institute"/>
            <person name="Ahrendt S."/>
            <person name="Riley R."/>
            <person name="Andreopoulos W."/>
            <person name="Labutti K."/>
            <person name="Pangilinan J."/>
            <person name="Ruiz-Duenas F.J."/>
            <person name="Barrasa J.M."/>
            <person name="Sanchez-Garcia M."/>
            <person name="Camarero S."/>
            <person name="Miyauchi S."/>
            <person name="Serrano A."/>
            <person name="Linde D."/>
            <person name="Babiker R."/>
            <person name="Drula E."/>
            <person name="Ayuso-Fernandez I."/>
            <person name="Pacheco R."/>
            <person name="Padilla G."/>
            <person name="Ferreira P."/>
            <person name="Barriuso J."/>
            <person name="Kellner H."/>
            <person name="Castanera R."/>
            <person name="Alfaro M."/>
            <person name="Ramirez L."/>
            <person name="Pisabarro A.G."/>
            <person name="Kuo A."/>
            <person name="Tritt A."/>
            <person name="Lipzen A."/>
            <person name="He G."/>
            <person name="Yan M."/>
            <person name="Ng V."/>
            <person name="Cullen D."/>
            <person name="Martin F."/>
            <person name="Rosso M.-N."/>
            <person name="Henrissat B."/>
            <person name="Hibbett D."/>
            <person name="Martinez A.T."/>
            <person name="Grigoriev I.V."/>
        </authorList>
    </citation>
    <scope>NUCLEOTIDE SEQUENCE</scope>
    <source>
        <strain evidence="3">AH 40177</strain>
    </source>
</reference>
<feature type="region of interest" description="Disordered" evidence="1">
    <location>
        <begin position="1"/>
        <end position="47"/>
    </location>
</feature>
<feature type="transmembrane region" description="Helical" evidence="2">
    <location>
        <begin position="383"/>
        <end position="405"/>
    </location>
</feature>
<comment type="caution">
    <text evidence="3">The sequence shown here is derived from an EMBL/GenBank/DDBJ whole genome shotgun (WGS) entry which is preliminary data.</text>
</comment>
<protein>
    <submittedName>
        <fullName evidence="3">Uncharacterized protein</fullName>
    </submittedName>
</protein>
<dbReference type="InterPro" id="IPR059179">
    <property type="entry name" value="MLKL-like_MCAfunc"/>
</dbReference>